<feature type="repeat" description="TPR" evidence="3">
    <location>
        <begin position="307"/>
        <end position="340"/>
    </location>
</feature>
<dbReference type="InterPro" id="IPR050498">
    <property type="entry name" value="Ycf3"/>
</dbReference>
<sequence length="654" mass="75794">MFRRWSRKMAKKLHRQERLKQALVWYGRWGTASMTEDELIDYAGLLHDTGHSDQALTVLNELLGNRDNPHAYERRAHIYNELGQEELAIADLDAAILIDPSPYLYWYTRAISHHDLGQYDEAVRDFEEALMRREDSKASTFYELGNVYMKLGQFEDAERSYRMASIDPNRTVPHYHYRQSQALEKLGRGEEAIIALHAGIRLLDEWSKLSDQGASIMKSRTNYSHAAVASFIQGAQDEFGFRLYDSKLLEENGHPDRALASIEYALSRYPNAVELLLRKAVLLRTLSRFAETEELLIKLRGDHPLWLPATMELSTTYRMQGKLSEAIHTLQEARERAPDNRVVQYWLADAYREADRAEEARVLSRELTELEPEDPINWKQRAELAIDADLYAEADDAYTKALSLEQSADYYMRRSFARYMLDRYEEAMMDIQSAIALEERLLQESRTSYALGELYVGMENWELADAAYTRALALEPDNPQIYDRRARSRFSAGQLAAALEDCNRGLQLDLNNARLTWLRGFIHFRLDEYDAALADSRVYAQLLPEDPQGHYNLGVVYNQLDRHDEAIASFTKAIEISPFEPQAYLERASLWYHHSFDRGRAAHDLAQWLLYAGGEREESDRFALLNDLRGFDDEMRERAKAYFLDSYGNSRYLS</sequence>
<protein>
    <submittedName>
        <fullName evidence="4">Tetratricopeptide repeat protein</fullName>
    </submittedName>
</protein>
<gene>
    <name evidence="4" type="ORF">ACFPQ4_21290</name>
</gene>
<proteinExistence type="predicted"/>
<dbReference type="InterPro" id="IPR013105">
    <property type="entry name" value="TPR_2"/>
</dbReference>
<comment type="caution">
    <text evidence="4">The sequence shown here is derived from an EMBL/GenBank/DDBJ whole genome shotgun (WGS) entry which is preliminary data.</text>
</comment>
<name>A0ABW0R458_9BACL</name>
<dbReference type="InterPro" id="IPR019734">
    <property type="entry name" value="TPR_rpt"/>
</dbReference>
<evidence type="ECO:0000256" key="1">
    <source>
        <dbReference type="ARBA" id="ARBA00022737"/>
    </source>
</evidence>
<keyword evidence="1" id="KW-0677">Repeat</keyword>
<feature type="repeat" description="TPR" evidence="3">
    <location>
        <begin position="445"/>
        <end position="478"/>
    </location>
</feature>
<evidence type="ECO:0000256" key="2">
    <source>
        <dbReference type="ARBA" id="ARBA00022803"/>
    </source>
</evidence>
<keyword evidence="5" id="KW-1185">Reference proteome</keyword>
<dbReference type="Pfam" id="PF14559">
    <property type="entry name" value="TPR_19"/>
    <property type="match status" value="1"/>
</dbReference>
<dbReference type="Proteomes" id="UP001596108">
    <property type="component" value="Unassembled WGS sequence"/>
</dbReference>
<dbReference type="PANTHER" id="PTHR44858">
    <property type="entry name" value="TETRATRICOPEPTIDE REPEAT PROTEIN 6"/>
    <property type="match status" value="1"/>
</dbReference>
<dbReference type="InterPro" id="IPR011990">
    <property type="entry name" value="TPR-like_helical_dom_sf"/>
</dbReference>
<dbReference type="Pfam" id="PF13432">
    <property type="entry name" value="TPR_16"/>
    <property type="match status" value="3"/>
</dbReference>
<evidence type="ECO:0000313" key="4">
    <source>
        <dbReference type="EMBL" id="MFC5531958.1"/>
    </source>
</evidence>
<reference evidence="5" key="1">
    <citation type="journal article" date="2019" name="Int. J. Syst. Evol. Microbiol.">
        <title>The Global Catalogue of Microorganisms (GCM) 10K type strain sequencing project: providing services to taxonomists for standard genome sequencing and annotation.</title>
        <authorList>
            <consortium name="The Broad Institute Genomics Platform"/>
            <consortium name="The Broad Institute Genome Sequencing Center for Infectious Disease"/>
            <person name="Wu L."/>
            <person name="Ma J."/>
        </authorList>
    </citation>
    <scope>NUCLEOTIDE SEQUENCE [LARGE SCALE GENOMIC DNA]</scope>
    <source>
        <strain evidence="5">CGMCC 1.18578</strain>
    </source>
</reference>
<feature type="repeat" description="TPR" evidence="3">
    <location>
        <begin position="69"/>
        <end position="102"/>
    </location>
</feature>
<feature type="repeat" description="TPR" evidence="3">
    <location>
        <begin position="103"/>
        <end position="136"/>
    </location>
</feature>
<dbReference type="Pfam" id="PF07719">
    <property type="entry name" value="TPR_2"/>
    <property type="match status" value="1"/>
</dbReference>
<dbReference type="RefSeq" id="WP_378113915.1">
    <property type="nucleotide sequence ID" value="NZ_JBHSNC010000056.1"/>
</dbReference>
<dbReference type="SMART" id="SM00028">
    <property type="entry name" value="TPR"/>
    <property type="match status" value="9"/>
</dbReference>
<dbReference type="Pfam" id="PF00515">
    <property type="entry name" value="TPR_1"/>
    <property type="match status" value="1"/>
</dbReference>
<dbReference type="Pfam" id="PF13181">
    <property type="entry name" value="TPR_8"/>
    <property type="match status" value="1"/>
</dbReference>
<dbReference type="Gene3D" id="1.25.40.10">
    <property type="entry name" value="Tetratricopeptide repeat domain"/>
    <property type="match status" value="6"/>
</dbReference>
<organism evidence="4 5">
    <name type="scientific">Cohnella yongneupensis</name>
    <dbReference type="NCBI Taxonomy" id="425006"/>
    <lineage>
        <taxon>Bacteria</taxon>
        <taxon>Bacillati</taxon>
        <taxon>Bacillota</taxon>
        <taxon>Bacilli</taxon>
        <taxon>Bacillales</taxon>
        <taxon>Paenibacillaceae</taxon>
        <taxon>Cohnella</taxon>
    </lineage>
</organism>
<feature type="repeat" description="TPR" evidence="3">
    <location>
        <begin position="138"/>
        <end position="170"/>
    </location>
</feature>
<keyword evidence="2 3" id="KW-0802">TPR repeat</keyword>
<dbReference type="PROSITE" id="PS50293">
    <property type="entry name" value="TPR_REGION"/>
    <property type="match status" value="1"/>
</dbReference>
<dbReference type="EMBL" id="JBHSNC010000056">
    <property type="protein sequence ID" value="MFC5531958.1"/>
    <property type="molecule type" value="Genomic_DNA"/>
</dbReference>
<dbReference type="PROSITE" id="PS50005">
    <property type="entry name" value="TPR"/>
    <property type="match status" value="6"/>
</dbReference>
<evidence type="ECO:0000256" key="3">
    <source>
        <dbReference type="PROSITE-ProRule" id="PRU00339"/>
    </source>
</evidence>
<feature type="repeat" description="TPR" evidence="3">
    <location>
        <begin position="547"/>
        <end position="580"/>
    </location>
</feature>
<evidence type="ECO:0000313" key="5">
    <source>
        <dbReference type="Proteomes" id="UP001596108"/>
    </source>
</evidence>
<dbReference type="SUPFAM" id="SSF48452">
    <property type="entry name" value="TPR-like"/>
    <property type="match status" value="3"/>
</dbReference>
<accession>A0ABW0R458</accession>
<dbReference type="PANTHER" id="PTHR44858:SF1">
    <property type="entry name" value="UDP-N-ACETYLGLUCOSAMINE--PEPTIDE N-ACETYLGLUCOSAMINYLTRANSFERASE SPINDLY-RELATED"/>
    <property type="match status" value="1"/>
</dbReference>